<dbReference type="PANTHER" id="PTHR13943:SF31">
    <property type="entry name" value="PHOSPHOLIPASE A AND ACYLTRANSFERASE 3"/>
    <property type="match status" value="1"/>
</dbReference>
<evidence type="ECO:0000313" key="6">
    <source>
        <dbReference type="EMBL" id="RVE68832.1"/>
    </source>
</evidence>
<dbReference type="EMBL" id="CM012445">
    <property type="protein sequence ID" value="RVE68832.1"/>
    <property type="molecule type" value="Genomic_DNA"/>
</dbReference>
<dbReference type="PROSITE" id="PS51934">
    <property type="entry name" value="LRAT"/>
    <property type="match status" value="1"/>
</dbReference>
<gene>
    <name evidence="6" type="ORF">OJAV_G00095620</name>
</gene>
<protein>
    <recommendedName>
        <fullName evidence="5">LRAT domain-containing protein</fullName>
    </recommendedName>
</protein>
<dbReference type="GO" id="GO:0008970">
    <property type="term" value="F:phospholipase A1 activity"/>
    <property type="evidence" value="ECO:0007669"/>
    <property type="project" value="TreeGrafter"/>
</dbReference>
<dbReference type="Proteomes" id="UP000283210">
    <property type="component" value="Chromosome 9"/>
</dbReference>
<dbReference type="GO" id="GO:0005737">
    <property type="term" value="C:cytoplasm"/>
    <property type="evidence" value="ECO:0007669"/>
    <property type="project" value="TreeGrafter"/>
</dbReference>
<comment type="similarity">
    <text evidence="1">Belongs to the H-rev107 family.</text>
</comment>
<dbReference type="GO" id="GO:0016410">
    <property type="term" value="F:N-acyltransferase activity"/>
    <property type="evidence" value="ECO:0007669"/>
    <property type="project" value="TreeGrafter"/>
</dbReference>
<evidence type="ECO:0000256" key="3">
    <source>
        <dbReference type="ARBA" id="ARBA00022801"/>
    </source>
</evidence>
<feature type="domain" description="LRAT" evidence="5">
    <location>
        <begin position="1"/>
        <end position="43"/>
    </location>
</feature>
<dbReference type="Pfam" id="PF04970">
    <property type="entry name" value="LRAT"/>
    <property type="match status" value="1"/>
</dbReference>
<evidence type="ECO:0000313" key="7">
    <source>
        <dbReference type="Proteomes" id="UP000283210"/>
    </source>
</evidence>
<dbReference type="GO" id="GO:0004623">
    <property type="term" value="F:phospholipase A2 activity"/>
    <property type="evidence" value="ECO:0007669"/>
    <property type="project" value="TreeGrafter"/>
</dbReference>
<keyword evidence="3" id="KW-0378">Hydrolase</keyword>
<reference evidence="6 7" key="1">
    <citation type="submission" date="2018-11" db="EMBL/GenBank/DDBJ databases">
        <authorList>
            <person name="Lopez-Roques C."/>
            <person name="Donnadieu C."/>
            <person name="Bouchez O."/>
            <person name="Klopp C."/>
            <person name="Cabau C."/>
            <person name="Zahm M."/>
        </authorList>
    </citation>
    <scope>NUCLEOTIDE SEQUENCE [LARGE SCALE GENOMIC DNA]</scope>
    <source>
        <strain evidence="6">RS831</strain>
        <tissue evidence="6">Whole body</tissue>
    </source>
</reference>
<dbReference type="InterPro" id="IPR007053">
    <property type="entry name" value="LRAT_dom"/>
</dbReference>
<keyword evidence="7" id="KW-1185">Reference proteome</keyword>
<dbReference type="OrthoDB" id="421951at2759"/>
<keyword evidence="4" id="KW-0443">Lipid metabolism</keyword>
<dbReference type="InterPro" id="IPR051496">
    <property type="entry name" value="H-rev107_PLA/AT"/>
</dbReference>
<dbReference type="GO" id="GO:0070292">
    <property type="term" value="P:N-acylphosphatidylethanolamine metabolic process"/>
    <property type="evidence" value="ECO:0007669"/>
    <property type="project" value="TreeGrafter"/>
</dbReference>
<keyword evidence="2" id="KW-0808">Transferase</keyword>
<evidence type="ECO:0000259" key="5">
    <source>
        <dbReference type="PROSITE" id="PS51934"/>
    </source>
</evidence>
<dbReference type="Gene3D" id="3.90.1720.10">
    <property type="entry name" value="endopeptidase domain like (from Nostoc punctiforme)"/>
    <property type="match status" value="1"/>
</dbReference>
<organism evidence="6 7">
    <name type="scientific">Oryzias javanicus</name>
    <name type="common">Javanese ricefish</name>
    <name type="synonym">Aplocheilus javanicus</name>
    <dbReference type="NCBI Taxonomy" id="123683"/>
    <lineage>
        <taxon>Eukaryota</taxon>
        <taxon>Metazoa</taxon>
        <taxon>Chordata</taxon>
        <taxon>Craniata</taxon>
        <taxon>Vertebrata</taxon>
        <taxon>Euteleostomi</taxon>
        <taxon>Actinopterygii</taxon>
        <taxon>Neopterygii</taxon>
        <taxon>Teleostei</taxon>
        <taxon>Neoteleostei</taxon>
        <taxon>Acanthomorphata</taxon>
        <taxon>Ovalentaria</taxon>
        <taxon>Atherinomorphae</taxon>
        <taxon>Beloniformes</taxon>
        <taxon>Adrianichthyidae</taxon>
        <taxon>Oryziinae</taxon>
        <taxon>Oryzias</taxon>
    </lineage>
</organism>
<sequence>MSPDEIVKKACSLVGASLKYNLKEYNCEHFATELRYGKAESCQVQTVQAIGAAAAAGGGLLGVAASVIGLSQGASNFTS</sequence>
<evidence type="ECO:0000256" key="4">
    <source>
        <dbReference type="ARBA" id="ARBA00023098"/>
    </source>
</evidence>
<accession>A0A3S2Q3D7</accession>
<dbReference type="PANTHER" id="PTHR13943">
    <property type="entry name" value="HRAS-LIKE SUPPRESSOR - RELATED"/>
    <property type="match status" value="1"/>
</dbReference>
<dbReference type="AlphaFoldDB" id="A0A3S2Q3D7"/>
<reference evidence="6 7" key="2">
    <citation type="submission" date="2019-01" db="EMBL/GenBank/DDBJ databases">
        <title>A chromosome length genome reference of the Java medaka (oryzias javanicus).</title>
        <authorList>
            <person name="Herpin A."/>
            <person name="Takehana Y."/>
            <person name="Naruse K."/>
            <person name="Ansai S."/>
            <person name="Kawaguchi M."/>
        </authorList>
    </citation>
    <scope>NUCLEOTIDE SEQUENCE [LARGE SCALE GENOMIC DNA]</scope>
    <source>
        <strain evidence="6">RS831</strain>
        <tissue evidence="6">Whole body</tissue>
    </source>
</reference>
<evidence type="ECO:0000256" key="2">
    <source>
        <dbReference type="ARBA" id="ARBA00022679"/>
    </source>
</evidence>
<name>A0A3S2Q3D7_ORYJA</name>
<evidence type="ECO:0000256" key="1">
    <source>
        <dbReference type="ARBA" id="ARBA00007824"/>
    </source>
</evidence>
<proteinExistence type="inferred from homology"/>